<comment type="function">
    <text evidence="4">Regulates the transcription of the pyrimidine nucleotide (pyr) operon in response to exogenous pyrimidines.</text>
</comment>
<dbReference type="AlphaFoldDB" id="A0A2T0ZWA1"/>
<dbReference type="InterPro" id="IPR023050">
    <property type="entry name" value="PyrR"/>
</dbReference>
<comment type="catalytic activity">
    <reaction evidence="4">
        <text>UMP + diphosphate = 5-phospho-alpha-D-ribose 1-diphosphate + uracil</text>
        <dbReference type="Rhea" id="RHEA:13017"/>
        <dbReference type="ChEBI" id="CHEBI:17568"/>
        <dbReference type="ChEBI" id="CHEBI:33019"/>
        <dbReference type="ChEBI" id="CHEBI:57865"/>
        <dbReference type="ChEBI" id="CHEBI:58017"/>
        <dbReference type="EC" id="2.4.2.9"/>
    </reaction>
</comment>
<dbReference type="Pfam" id="PF00156">
    <property type="entry name" value="Pribosyltran"/>
    <property type="match status" value="1"/>
</dbReference>
<dbReference type="RefSeq" id="WP_106350064.1">
    <property type="nucleotide sequence ID" value="NZ_PVUE01000015.1"/>
</dbReference>
<evidence type="ECO:0000256" key="2">
    <source>
        <dbReference type="ARBA" id="ARBA00023015"/>
    </source>
</evidence>
<dbReference type="InterPro" id="IPR050137">
    <property type="entry name" value="PyrR_bifunctional"/>
</dbReference>
<accession>A0A2T0ZWA1</accession>
<organism evidence="7 8">
    <name type="scientific">Antricoccus suffuscus</name>
    <dbReference type="NCBI Taxonomy" id="1629062"/>
    <lineage>
        <taxon>Bacteria</taxon>
        <taxon>Bacillati</taxon>
        <taxon>Actinomycetota</taxon>
        <taxon>Actinomycetes</taxon>
        <taxon>Geodermatophilales</taxon>
        <taxon>Antricoccaceae</taxon>
        <taxon>Antricoccus</taxon>
    </lineage>
</organism>
<comment type="function">
    <text evidence="4">Also displays a weak uracil phosphoribosyltransferase activity which is not physiologically significant.</text>
</comment>
<dbReference type="InterPro" id="IPR029057">
    <property type="entry name" value="PRTase-like"/>
</dbReference>
<dbReference type="PANTHER" id="PTHR11608">
    <property type="entry name" value="BIFUNCTIONAL PROTEIN PYRR"/>
    <property type="match status" value="1"/>
</dbReference>
<evidence type="ECO:0000313" key="8">
    <source>
        <dbReference type="Proteomes" id="UP000237752"/>
    </source>
</evidence>
<dbReference type="OrthoDB" id="9802227at2"/>
<dbReference type="SUPFAM" id="SSF53271">
    <property type="entry name" value="PRTase-like"/>
    <property type="match status" value="1"/>
</dbReference>
<dbReference type="NCBIfam" id="NF003549">
    <property type="entry name" value="PRK05205.1-5"/>
    <property type="match status" value="1"/>
</dbReference>
<dbReference type="GO" id="GO:0006355">
    <property type="term" value="P:regulation of DNA-templated transcription"/>
    <property type="evidence" value="ECO:0007669"/>
    <property type="project" value="UniProtKB-UniRule"/>
</dbReference>
<dbReference type="EMBL" id="PVUE01000015">
    <property type="protein sequence ID" value="PRZ40645.1"/>
    <property type="molecule type" value="Genomic_DNA"/>
</dbReference>
<feature type="region of interest" description="Disordered" evidence="5">
    <location>
        <begin position="1"/>
        <end position="29"/>
    </location>
</feature>
<dbReference type="Gene3D" id="3.40.50.2020">
    <property type="match status" value="1"/>
</dbReference>
<keyword evidence="4 7" id="KW-0328">Glycosyltransferase</keyword>
<dbReference type="HAMAP" id="MF_01219">
    <property type="entry name" value="PyrR"/>
    <property type="match status" value="1"/>
</dbReference>
<dbReference type="InterPro" id="IPR000836">
    <property type="entry name" value="PRTase_dom"/>
</dbReference>
<feature type="short sequence motif" description="PRPP-binding" evidence="4">
    <location>
        <begin position="126"/>
        <end position="138"/>
    </location>
</feature>
<feature type="domain" description="Phosphoribosyltransferase" evidence="6">
    <location>
        <begin position="37"/>
        <end position="180"/>
    </location>
</feature>
<dbReference type="FunFam" id="3.40.50.2020:FF:000020">
    <property type="entry name" value="Bifunctional protein PyrR"/>
    <property type="match status" value="1"/>
</dbReference>
<evidence type="ECO:0000256" key="3">
    <source>
        <dbReference type="ARBA" id="ARBA00023163"/>
    </source>
</evidence>
<keyword evidence="4 7" id="KW-0808">Transferase</keyword>
<gene>
    <name evidence="4" type="primary">pyrR</name>
    <name evidence="7" type="ORF">CLV47_11573</name>
</gene>
<evidence type="ECO:0000313" key="7">
    <source>
        <dbReference type="EMBL" id="PRZ40645.1"/>
    </source>
</evidence>
<evidence type="ECO:0000259" key="6">
    <source>
        <dbReference type="Pfam" id="PF00156"/>
    </source>
</evidence>
<evidence type="ECO:0000256" key="1">
    <source>
        <dbReference type="ARBA" id="ARBA00005565"/>
    </source>
</evidence>
<dbReference type="PANTHER" id="PTHR11608:SF0">
    <property type="entry name" value="BIFUNCTIONAL PROTEIN PYRR"/>
    <property type="match status" value="1"/>
</dbReference>
<name>A0A2T0ZWA1_9ACTN</name>
<evidence type="ECO:0000256" key="4">
    <source>
        <dbReference type="HAMAP-Rule" id="MF_01219"/>
    </source>
</evidence>
<protein>
    <recommendedName>
        <fullName evidence="4">Bifunctional protein PyrR</fullName>
    </recommendedName>
    <domain>
        <recommendedName>
            <fullName evidence="4">Pyrimidine operon regulatory protein</fullName>
        </recommendedName>
    </domain>
    <domain>
        <recommendedName>
            <fullName evidence="4">Uracil phosphoribosyltransferase</fullName>
            <shortName evidence="4">UPRTase</shortName>
            <ecNumber evidence="4">2.4.2.9</ecNumber>
        </recommendedName>
    </domain>
</protein>
<comment type="caution">
    <text evidence="7">The sequence shown here is derived from an EMBL/GenBank/DDBJ whole genome shotgun (WGS) entry which is preliminary data.</text>
</comment>
<keyword evidence="8" id="KW-1185">Reference proteome</keyword>
<reference evidence="7 8" key="1">
    <citation type="submission" date="2018-03" db="EMBL/GenBank/DDBJ databases">
        <title>Genomic Encyclopedia of Archaeal and Bacterial Type Strains, Phase II (KMG-II): from individual species to whole genera.</title>
        <authorList>
            <person name="Goeker M."/>
        </authorList>
    </citation>
    <scope>NUCLEOTIDE SEQUENCE [LARGE SCALE GENOMIC DNA]</scope>
    <source>
        <strain evidence="7 8">DSM 100065</strain>
    </source>
</reference>
<keyword evidence="2 4" id="KW-0805">Transcription regulation</keyword>
<dbReference type="GO" id="GO:0004845">
    <property type="term" value="F:uracil phosphoribosyltransferase activity"/>
    <property type="evidence" value="ECO:0007669"/>
    <property type="project" value="UniProtKB-UniRule"/>
</dbReference>
<dbReference type="CDD" id="cd06223">
    <property type="entry name" value="PRTases_typeI"/>
    <property type="match status" value="1"/>
</dbReference>
<keyword evidence="3 4" id="KW-0804">Transcription</keyword>
<dbReference type="NCBIfam" id="NF003547">
    <property type="entry name" value="PRK05205.1-3"/>
    <property type="match status" value="1"/>
</dbReference>
<proteinExistence type="inferred from homology"/>
<sequence length="222" mass="23498">MATSPKPSGSGPSQPGSSQSGSPRSAAPGGVRLIAAGDEISRIIDRIAHQILEKTDGAKDTVLVGIPTRGEHLAQRVAARIGTFAGIAPPLGILDITLYRDDLRTRGVRPLENTEEPDGGIDGKIVVLIDDVLFSGRTIRAAFDALRDWGRPKAIQLAVLVDRGHRELPIRADYVGKNIPTAREEQVFVAIAEFDGADGIVISPSTPDRAAAMELIKAQGES</sequence>
<comment type="similarity">
    <text evidence="1 4">Belongs to the purine/pyrimidine phosphoribosyltransferase family. PyrR subfamily.</text>
</comment>
<dbReference type="EC" id="2.4.2.9" evidence="4"/>
<dbReference type="Proteomes" id="UP000237752">
    <property type="component" value="Unassembled WGS sequence"/>
</dbReference>
<evidence type="ECO:0000256" key="5">
    <source>
        <dbReference type="SAM" id="MobiDB-lite"/>
    </source>
</evidence>